<evidence type="ECO:0000313" key="1">
    <source>
        <dbReference type="EMBL" id="MBX0296183.1"/>
    </source>
</evidence>
<keyword evidence="2" id="KW-1185">Reference proteome</keyword>
<name>A0AAW4PEB7_9EURY</name>
<reference evidence="1 2" key="1">
    <citation type="submission" date="2021-06" db="EMBL/GenBank/DDBJ databases">
        <title>Halomicroarcula sp. a new haloarchaeum isolated from saline soil.</title>
        <authorList>
            <person name="Duran-Viseras A."/>
            <person name="Sanchez-Porro C."/>
            <person name="Ventosa A."/>
        </authorList>
    </citation>
    <scope>NUCLEOTIDE SEQUENCE [LARGE SCALE GENOMIC DNA]</scope>
    <source>
        <strain evidence="1 2">F27</strain>
    </source>
</reference>
<proteinExistence type="predicted"/>
<dbReference type="RefSeq" id="WP_220580862.1">
    <property type="nucleotide sequence ID" value="NZ_RKLT01000005.1"/>
</dbReference>
<organism evidence="1 2">
    <name type="scientific">Haloarcula nitratireducens</name>
    <dbReference type="NCBI Taxonomy" id="2487749"/>
    <lineage>
        <taxon>Archaea</taxon>
        <taxon>Methanobacteriati</taxon>
        <taxon>Methanobacteriota</taxon>
        <taxon>Stenosarchaea group</taxon>
        <taxon>Halobacteria</taxon>
        <taxon>Halobacteriales</taxon>
        <taxon>Haloarculaceae</taxon>
        <taxon>Haloarcula</taxon>
    </lineage>
</organism>
<evidence type="ECO:0000313" key="2">
    <source>
        <dbReference type="Proteomes" id="UP001430455"/>
    </source>
</evidence>
<gene>
    <name evidence="1" type="ORF">EGH23_14990</name>
</gene>
<dbReference type="AlphaFoldDB" id="A0AAW4PEB7"/>
<dbReference type="Proteomes" id="UP001430455">
    <property type="component" value="Unassembled WGS sequence"/>
</dbReference>
<protein>
    <submittedName>
        <fullName evidence="1">Uncharacterized protein</fullName>
    </submittedName>
</protein>
<dbReference type="EMBL" id="RKLT01000005">
    <property type="protein sequence ID" value="MBX0296183.1"/>
    <property type="molecule type" value="Genomic_DNA"/>
</dbReference>
<sequence length="46" mass="4859">MDANAQAIAANALSVPEETIVEACDDPPTVDVPLAKPLREIPVTSW</sequence>
<accession>A0AAW4PEB7</accession>
<comment type="caution">
    <text evidence="1">The sequence shown here is derived from an EMBL/GenBank/DDBJ whole genome shotgun (WGS) entry which is preliminary data.</text>
</comment>